<dbReference type="PANTHER" id="PTHR39188:SF3">
    <property type="entry name" value="STAGE IV SPORULATION PROTEIN FB"/>
    <property type="match status" value="1"/>
</dbReference>
<dbReference type="GO" id="GO:0008237">
    <property type="term" value="F:metallopeptidase activity"/>
    <property type="evidence" value="ECO:0007669"/>
    <property type="project" value="UniProtKB-KW"/>
</dbReference>
<dbReference type="STRING" id="571932.SAMN05421743_1112"/>
<feature type="transmembrane region" description="Helical" evidence="12">
    <location>
        <begin position="113"/>
        <end position="133"/>
    </location>
</feature>
<dbReference type="CDD" id="cd06161">
    <property type="entry name" value="S2P-M50_SpoIVFB"/>
    <property type="match status" value="1"/>
</dbReference>
<feature type="transmembrane region" description="Helical" evidence="12">
    <location>
        <begin position="83"/>
        <end position="106"/>
    </location>
</feature>
<keyword evidence="15" id="KW-1185">Reference proteome</keyword>
<keyword evidence="10" id="KW-0482">Metalloprotease</keyword>
<comment type="cofactor">
    <cofactor evidence="1">
        <name>Zn(2+)</name>
        <dbReference type="ChEBI" id="CHEBI:29105"/>
    </cofactor>
</comment>
<dbReference type="InterPro" id="IPR008915">
    <property type="entry name" value="Peptidase_M50"/>
</dbReference>
<evidence type="ECO:0000256" key="7">
    <source>
        <dbReference type="ARBA" id="ARBA00022801"/>
    </source>
</evidence>
<keyword evidence="9 12" id="KW-1133">Transmembrane helix</keyword>
<keyword evidence="11 12" id="KW-0472">Membrane</keyword>
<name>A0A1H4FAJ2_9BACI</name>
<feature type="domain" description="Peptidase M50" evidence="13">
    <location>
        <begin position="32"/>
        <end position="107"/>
    </location>
</feature>
<evidence type="ECO:0000313" key="14">
    <source>
        <dbReference type="EMBL" id="SEA94346.1"/>
    </source>
</evidence>
<dbReference type="GO" id="GO:0016020">
    <property type="term" value="C:membrane"/>
    <property type="evidence" value="ECO:0007669"/>
    <property type="project" value="UniProtKB-SubCell"/>
</dbReference>
<evidence type="ECO:0000256" key="3">
    <source>
        <dbReference type="ARBA" id="ARBA00007931"/>
    </source>
</evidence>
<evidence type="ECO:0000256" key="12">
    <source>
        <dbReference type="SAM" id="Phobius"/>
    </source>
</evidence>
<evidence type="ECO:0000256" key="5">
    <source>
        <dbReference type="ARBA" id="ARBA00022692"/>
    </source>
</evidence>
<dbReference type="Pfam" id="PF02163">
    <property type="entry name" value="Peptidase_M50"/>
    <property type="match status" value="2"/>
</dbReference>
<dbReference type="GO" id="GO:0006508">
    <property type="term" value="P:proteolysis"/>
    <property type="evidence" value="ECO:0007669"/>
    <property type="project" value="UniProtKB-KW"/>
</dbReference>
<accession>A0A1H4FAJ2</accession>
<keyword evidence="8" id="KW-0862">Zinc</keyword>
<dbReference type="Proteomes" id="UP000198584">
    <property type="component" value="Unassembled WGS sequence"/>
</dbReference>
<keyword evidence="4" id="KW-0645">Protease</keyword>
<comment type="similarity">
    <text evidence="3">Belongs to the peptidase M50B family.</text>
</comment>
<proteinExistence type="inferred from homology"/>
<evidence type="ECO:0000256" key="11">
    <source>
        <dbReference type="ARBA" id="ARBA00023136"/>
    </source>
</evidence>
<dbReference type="GO" id="GO:0046872">
    <property type="term" value="F:metal ion binding"/>
    <property type="evidence" value="ECO:0007669"/>
    <property type="project" value="UniProtKB-KW"/>
</dbReference>
<evidence type="ECO:0000256" key="6">
    <source>
        <dbReference type="ARBA" id="ARBA00022723"/>
    </source>
</evidence>
<dbReference type="OrthoDB" id="166377at2"/>
<keyword evidence="7" id="KW-0378">Hydrolase</keyword>
<organism evidence="14 15">
    <name type="scientific">Thalassobacillus cyri</name>
    <dbReference type="NCBI Taxonomy" id="571932"/>
    <lineage>
        <taxon>Bacteria</taxon>
        <taxon>Bacillati</taxon>
        <taxon>Bacillota</taxon>
        <taxon>Bacilli</taxon>
        <taxon>Bacillales</taxon>
        <taxon>Bacillaceae</taxon>
        <taxon>Thalassobacillus</taxon>
    </lineage>
</organism>
<evidence type="ECO:0000256" key="4">
    <source>
        <dbReference type="ARBA" id="ARBA00022670"/>
    </source>
</evidence>
<feature type="domain" description="Peptidase M50" evidence="13">
    <location>
        <begin position="111"/>
        <end position="167"/>
    </location>
</feature>
<sequence>MKLRDFISNIHLHPILILFVVTSIITGAFIELLILFLIVTIHEWGHYRMAKSFDWRIKKVTLWLFGGTMEAEEHGNRPLREQIYVTLAGPFQHVWMLSILYALMILLPAPSNLLDIAISYNWLILAFNLLPIWPLDGGKLLFYLLNCFFPYRKSHHLAIILSCVLLMVAIFVLTVTSYFTLHGCLLAAFLLLENRLEWKRRYYLFIRYLMHRYRKPASPSKVVTQPIDPQETIWNVLIRMRNDRQHLYVWNERRGKLVVKESDCLEHFFTYGNPHLPVRELNQYCR</sequence>
<dbReference type="PANTHER" id="PTHR39188">
    <property type="entry name" value="MEMBRANE-ASSOCIATED ZINC METALLOPROTEASE M50B"/>
    <property type="match status" value="1"/>
</dbReference>
<keyword evidence="6" id="KW-0479">Metal-binding</keyword>
<evidence type="ECO:0000259" key="13">
    <source>
        <dbReference type="Pfam" id="PF02163"/>
    </source>
</evidence>
<evidence type="ECO:0000313" key="15">
    <source>
        <dbReference type="Proteomes" id="UP000198584"/>
    </source>
</evidence>
<dbReference type="RefSeq" id="WP_093045463.1">
    <property type="nucleotide sequence ID" value="NZ_FNQR01000011.1"/>
</dbReference>
<feature type="transmembrane region" description="Helical" evidence="12">
    <location>
        <begin position="12"/>
        <end position="39"/>
    </location>
</feature>
<evidence type="ECO:0000256" key="10">
    <source>
        <dbReference type="ARBA" id="ARBA00023049"/>
    </source>
</evidence>
<comment type="subcellular location">
    <subcellularLocation>
        <location evidence="2">Membrane</location>
        <topology evidence="2">Multi-pass membrane protein</topology>
    </subcellularLocation>
</comment>
<gene>
    <name evidence="14" type="ORF">SAMN05421743_1112</name>
</gene>
<evidence type="ECO:0000256" key="9">
    <source>
        <dbReference type="ARBA" id="ARBA00022989"/>
    </source>
</evidence>
<reference evidence="14 15" key="1">
    <citation type="submission" date="2016-10" db="EMBL/GenBank/DDBJ databases">
        <authorList>
            <person name="de Groot N.N."/>
        </authorList>
    </citation>
    <scope>NUCLEOTIDE SEQUENCE [LARGE SCALE GENOMIC DNA]</scope>
    <source>
        <strain evidence="14 15">CCM7597</strain>
    </source>
</reference>
<keyword evidence="5 12" id="KW-0812">Transmembrane</keyword>
<dbReference type="EMBL" id="FNQR01000011">
    <property type="protein sequence ID" value="SEA94346.1"/>
    <property type="molecule type" value="Genomic_DNA"/>
</dbReference>
<evidence type="ECO:0000256" key="8">
    <source>
        <dbReference type="ARBA" id="ARBA00022833"/>
    </source>
</evidence>
<evidence type="ECO:0000256" key="1">
    <source>
        <dbReference type="ARBA" id="ARBA00001947"/>
    </source>
</evidence>
<feature type="transmembrane region" description="Helical" evidence="12">
    <location>
        <begin position="159"/>
        <end position="192"/>
    </location>
</feature>
<dbReference type="AlphaFoldDB" id="A0A1H4FAJ2"/>
<protein>
    <submittedName>
        <fullName evidence="14">Stage IV sporulation protein FB</fullName>
    </submittedName>
</protein>
<evidence type="ECO:0000256" key="2">
    <source>
        <dbReference type="ARBA" id="ARBA00004141"/>
    </source>
</evidence>